<organism evidence="2 3">
    <name type="scientific">Pomacea canaliculata</name>
    <name type="common">Golden apple snail</name>
    <dbReference type="NCBI Taxonomy" id="400727"/>
    <lineage>
        <taxon>Eukaryota</taxon>
        <taxon>Metazoa</taxon>
        <taxon>Spiralia</taxon>
        <taxon>Lophotrochozoa</taxon>
        <taxon>Mollusca</taxon>
        <taxon>Gastropoda</taxon>
        <taxon>Caenogastropoda</taxon>
        <taxon>Architaenioglossa</taxon>
        <taxon>Ampullarioidea</taxon>
        <taxon>Ampullariidae</taxon>
        <taxon>Pomacea</taxon>
    </lineage>
</organism>
<protein>
    <submittedName>
        <fullName evidence="2">Uncharacterized protein</fullName>
    </submittedName>
</protein>
<feature type="region of interest" description="Disordered" evidence="1">
    <location>
        <begin position="1"/>
        <end position="84"/>
    </location>
</feature>
<evidence type="ECO:0000313" key="2">
    <source>
        <dbReference type="EMBL" id="PVD38214.1"/>
    </source>
</evidence>
<dbReference type="Proteomes" id="UP000245119">
    <property type="component" value="Linkage Group LG1"/>
</dbReference>
<feature type="compositionally biased region" description="Polar residues" evidence="1">
    <location>
        <begin position="32"/>
        <end position="75"/>
    </location>
</feature>
<name>A0A2T7PXR6_POMCA</name>
<feature type="compositionally biased region" description="Basic and acidic residues" evidence="1">
    <location>
        <begin position="8"/>
        <end position="31"/>
    </location>
</feature>
<sequence length="84" mass="9364">MTGNAHRRWYEETTTKQPTDRPTDNWMRKEPTSLSSSDTVCSRPVVSSTEIGRAVPSSSRGTVSDNDSLPCTSSDVTRDEEQTR</sequence>
<keyword evidence="3" id="KW-1185">Reference proteome</keyword>
<accession>A0A2T7PXR6</accession>
<dbReference type="EMBL" id="PZQS01000001">
    <property type="protein sequence ID" value="PVD38214.1"/>
    <property type="molecule type" value="Genomic_DNA"/>
</dbReference>
<dbReference type="AlphaFoldDB" id="A0A2T7PXR6"/>
<gene>
    <name evidence="2" type="ORF">C0Q70_00825</name>
</gene>
<comment type="caution">
    <text evidence="2">The sequence shown here is derived from an EMBL/GenBank/DDBJ whole genome shotgun (WGS) entry which is preliminary data.</text>
</comment>
<evidence type="ECO:0000256" key="1">
    <source>
        <dbReference type="SAM" id="MobiDB-lite"/>
    </source>
</evidence>
<proteinExistence type="predicted"/>
<evidence type="ECO:0000313" key="3">
    <source>
        <dbReference type="Proteomes" id="UP000245119"/>
    </source>
</evidence>
<reference evidence="2 3" key="1">
    <citation type="submission" date="2018-04" db="EMBL/GenBank/DDBJ databases">
        <title>The genome of golden apple snail Pomacea canaliculata provides insight into stress tolerance and invasive adaptation.</title>
        <authorList>
            <person name="Liu C."/>
            <person name="Liu B."/>
            <person name="Ren Y."/>
            <person name="Zhang Y."/>
            <person name="Wang H."/>
            <person name="Li S."/>
            <person name="Jiang F."/>
            <person name="Yin L."/>
            <person name="Zhang G."/>
            <person name="Qian W."/>
            <person name="Fan W."/>
        </authorList>
    </citation>
    <scope>NUCLEOTIDE SEQUENCE [LARGE SCALE GENOMIC DNA]</scope>
    <source>
        <strain evidence="2">SZHN2017</strain>
        <tissue evidence="2">Muscle</tissue>
    </source>
</reference>